<feature type="domain" description="DprA winged helix" evidence="3">
    <location>
        <begin position="331"/>
        <end position="383"/>
    </location>
</feature>
<comment type="caution">
    <text evidence="4">The sequence shown here is derived from an EMBL/GenBank/DDBJ whole genome shotgun (WGS) entry which is preliminary data.</text>
</comment>
<dbReference type="RefSeq" id="WP_177719780.1">
    <property type="nucleotide sequence ID" value="NZ_JACRSQ010000035.1"/>
</dbReference>
<evidence type="ECO:0000313" key="5">
    <source>
        <dbReference type="Proteomes" id="UP000657006"/>
    </source>
</evidence>
<dbReference type="NCBIfam" id="TIGR00732">
    <property type="entry name" value="dprA"/>
    <property type="match status" value="1"/>
</dbReference>
<organism evidence="4 5">
    <name type="scientific">Bianquea renquensis</name>
    <dbReference type="NCBI Taxonomy" id="2763661"/>
    <lineage>
        <taxon>Bacteria</taxon>
        <taxon>Bacillati</taxon>
        <taxon>Bacillota</taxon>
        <taxon>Clostridia</taxon>
        <taxon>Eubacteriales</taxon>
        <taxon>Bianqueaceae</taxon>
        <taxon>Bianquea</taxon>
    </lineage>
</organism>
<evidence type="ECO:0000313" key="4">
    <source>
        <dbReference type="EMBL" id="MBC8544881.1"/>
    </source>
</evidence>
<protein>
    <submittedName>
        <fullName evidence="4">DNA-protecting protein DprA</fullName>
    </submittedName>
</protein>
<dbReference type="EMBL" id="JACRSQ010000035">
    <property type="protein sequence ID" value="MBC8544881.1"/>
    <property type="molecule type" value="Genomic_DNA"/>
</dbReference>
<dbReference type="Gene3D" id="1.10.10.10">
    <property type="entry name" value="Winged helix-like DNA-binding domain superfamily/Winged helix DNA-binding domain"/>
    <property type="match status" value="1"/>
</dbReference>
<accession>A0A926I390</accession>
<dbReference type="PANTHER" id="PTHR43022:SF1">
    <property type="entry name" value="PROTEIN SMF"/>
    <property type="match status" value="1"/>
</dbReference>
<dbReference type="InterPro" id="IPR041614">
    <property type="entry name" value="DprA_WH"/>
</dbReference>
<dbReference type="GO" id="GO:0009294">
    <property type="term" value="P:DNA-mediated transformation"/>
    <property type="evidence" value="ECO:0007669"/>
    <property type="project" value="InterPro"/>
</dbReference>
<dbReference type="Pfam" id="PF02481">
    <property type="entry name" value="DNA_processg_A"/>
    <property type="match status" value="1"/>
</dbReference>
<dbReference type="Gene3D" id="3.40.50.450">
    <property type="match status" value="1"/>
</dbReference>
<dbReference type="Pfam" id="PF17782">
    <property type="entry name" value="WHD_DprA"/>
    <property type="match status" value="1"/>
</dbReference>
<sequence>MQDKDTVSLEDLYWIWFHRTPGIGPRKVCRLVKDFGSPDKVWKCTEAELKQIEGLTSSDCQALIREKNLDRLWEWAHVLGKRGIYVITRASRYYPPLLNFIFDPPPVLFVRGNPSALYSDAIAVIGSRKCTDYGASAARDCASYLADRGYVVVSGMARGIDSWGHEGALRVGGTTVAVLGCGVDRCYPPENRRLMEAIEAGGAVISELDPSAEALARHFPLRNRIISGMCRGVVIVEAARKSGSLITADQALEQGREVFVVPGSIFSPNSQGGHGLVQQGAVLLTSWKDICDICPRTLGINPARTPGTGVRKRKADTKYEGSFRCGGWDDPELEADAARVLSLIAPEGADQETLCREGNLAPSRFQQIITALELRGLILRMPDQRFIKY</sequence>
<evidence type="ECO:0000256" key="1">
    <source>
        <dbReference type="ARBA" id="ARBA00006525"/>
    </source>
</evidence>
<dbReference type="SUPFAM" id="SSF47781">
    <property type="entry name" value="RuvA domain 2-like"/>
    <property type="match status" value="1"/>
</dbReference>
<keyword evidence="5" id="KW-1185">Reference proteome</keyword>
<dbReference type="InterPro" id="IPR057666">
    <property type="entry name" value="DrpA_SLOG"/>
</dbReference>
<dbReference type="InterPro" id="IPR003488">
    <property type="entry name" value="DprA"/>
</dbReference>
<proteinExistence type="inferred from homology"/>
<reference evidence="4" key="1">
    <citation type="submission" date="2020-08" db="EMBL/GenBank/DDBJ databases">
        <title>Genome public.</title>
        <authorList>
            <person name="Liu C."/>
            <person name="Sun Q."/>
        </authorList>
    </citation>
    <scope>NUCLEOTIDE SEQUENCE</scope>
    <source>
        <strain evidence="4">NSJ-32</strain>
    </source>
</reference>
<comment type="similarity">
    <text evidence="1">Belongs to the DprA/Smf family.</text>
</comment>
<gene>
    <name evidence="4" type="primary">dprA</name>
    <name evidence="4" type="ORF">H8730_15135</name>
</gene>
<dbReference type="InterPro" id="IPR036388">
    <property type="entry name" value="WH-like_DNA-bd_sf"/>
</dbReference>
<dbReference type="AlphaFoldDB" id="A0A926I390"/>
<dbReference type="Proteomes" id="UP000657006">
    <property type="component" value="Unassembled WGS sequence"/>
</dbReference>
<dbReference type="SUPFAM" id="SSF102405">
    <property type="entry name" value="MCP/YpsA-like"/>
    <property type="match status" value="1"/>
</dbReference>
<feature type="domain" description="Smf/DprA SLOG" evidence="2">
    <location>
        <begin position="86"/>
        <end position="292"/>
    </location>
</feature>
<dbReference type="InterPro" id="IPR010994">
    <property type="entry name" value="RuvA_2-like"/>
</dbReference>
<evidence type="ECO:0000259" key="3">
    <source>
        <dbReference type="Pfam" id="PF17782"/>
    </source>
</evidence>
<name>A0A926I390_9FIRM</name>
<evidence type="ECO:0000259" key="2">
    <source>
        <dbReference type="Pfam" id="PF02481"/>
    </source>
</evidence>
<dbReference type="PANTHER" id="PTHR43022">
    <property type="entry name" value="PROTEIN SMF"/>
    <property type="match status" value="1"/>
</dbReference>